<dbReference type="PANTHER" id="PTHR34980">
    <property type="entry name" value="INNER MEMBRANE PROTEIN-RELATED-RELATED"/>
    <property type="match status" value="1"/>
</dbReference>
<organism evidence="2 3">
    <name type="scientific">Thorsellia anophelis DSM 18579</name>
    <dbReference type="NCBI Taxonomy" id="1123402"/>
    <lineage>
        <taxon>Bacteria</taxon>
        <taxon>Pseudomonadati</taxon>
        <taxon>Pseudomonadota</taxon>
        <taxon>Gammaproteobacteria</taxon>
        <taxon>Enterobacterales</taxon>
        <taxon>Thorselliaceae</taxon>
        <taxon>Thorsellia</taxon>
    </lineage>
</organism>
<feature type="transmembrane region" description="Helical" evidence="1">
    <location>
        <begin position="53"/>
        <end position="76"/>
    </location>
</feature>
<dbReference type="InterPro" id="IPR008523">
    <property type="entry name" value="DUF805"/>
</dbReference>
<name>A0A1I0CU63_9GAMM</name>
<accession>A0A1I0CU63</accession>
<dbReference type="STRING" id="1123402.SAMN02583745_01744"/>
<keyword evidence="1" id="KW-0472">Membrane</keyword>
<proteinExistence type="predicted"/>
<dbReference type="Pfam" id="PF05656">
    <property type="entry name" value="DUF805"/>
    <property type="match status" value="1"/>
</dbReference>
<dbReference type="Proteomes" id="UP000242642">
    <property type="component" value="Unassembled WGS sequence"/>
</dbReference>
<reference evidence="3" key="1">
    <citation type="submission" date="2016-10" db="EMBL/GenBank/DDBJ databases">
        <authorList>
            <person name="Varghese N."/>
            <person name="Submissions S."/>
        </authorList>
    </citation>
    <scope>NUCLEOTIDE SEQUENCE [LARGE SCALE GENOMIC DNA]</scope>
    <source>
        <strain evidence="3">DSM 18579</strain>
    </source>
</reference>
<keyword evidence="3" id="KW-1185">Reference proteome</keyword>
<dbReference type="PANTHER" id="PTHR34980:SF2">
    <property type="entry name" value="INNER MEMBRANE PROTEIN YHAH-RELATED"/>
    <property type="match status" value="1"/>
</dbReference>
<dbReference type="OrthoDB" id="9812349at2"/>
<dbReference type="RefSeq" id="WP_093319792.1">
    <property type="nucleotide sequence ID" value="NZ_FOHV01000012.1"/>
</dbReference>
<feature type="transmembrane region" description="Helical" evidence="1">
    <location>
        <begin position="88"/>
        <end position="107"/>
    </location>
</feature>
<keyword evidence="1" id="KW-0812">Transmembrane</keyword>
<dbReference type="AlphaFoldDB" id="A0A1I0CU63"/>
<feature type="transmembrane region" description="Helical" evidence="1">
    <location>
        <begin position="23"/>
        <end position="47"/>
    </location>
</feature>
<keyword evidence="1" id="KW-1133">Transmembrane helix</keyword>
<dbReference type="GO" id="GO:0005886">
    <property type="term" value="C:plasma membrane"/>
    <property type="evidence" value="ECO:0007669"/>
    <property type="project" value="TreeGrafter"/>
</dbReference>
<evidence type="ECO:0000313" key="2">
    <source>
        <dbReference type="EMBL" id="SET23363.1"/>
    </source>
</evidence>
<protein>
    <submittedName>
        <fullName evidence="2">Uncharacterized membrane protein YhaH, DUF805 family</fullName>
    </submittedName>
</protein>
<sequence>MKYFKMCLSKYATFQGRARRSEFWFFQLFYMIFSIGLQVIASILAVVSGSEGVAAFFGILLIAFYLALFLPSLSVLVRRLHDTDRSGWFVFISFIPLVGTIILLIWLCSEGTQGDNRFGSDPKLVS</sequence>
<gene>
    <name evidence="2" type="ORF">SAMN02583745_01744</name>
</gene>
<evidence type="ECO:0000256" key="1">
    <source>
        <dbReference type="SAM" id="Phobius"/>
    </source>
</evidence>
<dbReference type="EMBL" id="FOHV01000012">
    <property type="protein sequence ID" value="SET23363.1"/>
    <property type="molecule type" value="Genomic_DNA"/>
</dbReference>
<evidence type="ECO:0000313" key="3">
    <source>
        <dbReference type="Proteomes" id="UP000242642"/>
    </source>
</evidence>